<accession>A0A4Z2IPG2</accession>
<keyword evidence="2" id="KW-0812">Transmembrane</keyword>
<organism evidence="3 4">
    <name type="scientific">Liparis tanakae</name>
    <name type="common">Tanaka's snailfish</name>
    <dbReference type="NCBI Taxonomy" id="230148"/>
    <lineage>
        <taxon>Eukaryota</taxon>
        <taxon>Metazoa</taxon>
        <taxon>Chordata</taxon>
        <taxon>Craniata</taxon>
        <taxon>Vertebrata</taxon>
        <taxon>Euteleostomi</taxon>
        <taxon>Actinopterygii</taxon>
        <taxon>Neopterygii</taxon>
        <taxon>Teleostei</taxon>
        <taxon>Neoteleostei</taxon>
        <taxon>Acanthomorphata</taxon>
        <taxon>Eupercaria</taxon>
        <taxon>Perciformes</taxon>
        <taxon>Cottioidei</taxon>
        <taxon>Cottales</taxon>
        <taxon>Liparidae</taxon>
        <taxon>Liparis</taxon>
    </lineage>
</organism>
<dbReference type="Proteomes" id="UP000314294">
    <property type="component" value="Unassembled WGS sequence"/>
</dbReference>
<dbReference type="EMBL" id="SRLO01000065">
    <property type="protein sequence ID" value="TNN79344.1"/>
    <property type="molecule type" value="Genomic_DNA"/>
</dbReference>
<keyword evidence="2" id="KW-0472">Membrane</keyword>
<protein>
    <submittedName>
        <fullName evidence="3">Uncharacterized protein</fullName>
    </submittedName>
</protein>
<name>A0A4Z2IPG2_9TELE</name>
<keyword evidence="2" id="KW-1133">Transmembrane helix</keyword>
<evidence type="ECO:0000256" key="2">
    <source>
        <dbReference type="SAM" id="Phobius"/>
    </source>
</evidence>
<evidence type="ECO:0000313" key="4">
    <source>
        <dbReference type="Proteomes" id="UP000314294"/>
    </source>
</evidence>
<feature type="transmembrane region" description="Helical" evidence="2">
    <location>
        <begin position="146"/>
        <end position="168"/>
    </location>
</feature>
<comment type="caution">
    <text evidence="3">The sequence shown here is derived from an EMBL/GenBank/DDBJ whole genome shotgun (WGS) entry which is preliminary data.</text>
</comment>
<reference evidence="3 4" key="1">
    <citation type="submission" date="2019-03" db="EMBL/GenBank/DDBJ databases">
        <title>First draft genome of Liparis tanakae, snailfish: a comprehensive survey of snailfish specific genes.</title>
        <authorList>
            <person name="Kim W."/>
            <person name="Song I."/>
            <person name="Jeong J.-H."/>
            <person name="Kim D."/>
            <person name="Kim S."/>
            <person name="Ryu S."/>
            <person name="Song J.Y."/>
            <person name="Lee S.K."/>
        </authorList>
    </citation>
    <scope>NUCLEOTIDE SEQUENCE [LARGE SCALE GENOMIC DNA]</scope>
    <source>
        <tissue evidence="3">Muscle</tissue>
    </source>
</reference>
<evidence type="ECO:0000256" key="1">
    <source>
        <dbReference type="SAM" id="MobiDB-lite"/>
    </source>
</evidence>
<sequence>MKAGMILWKMESRSPKPFSPVQRALKFSAVLGTMWENSSTVMVPSGWPSAVTSKNTRGRFELGRQLLHFTVALLKNRGRDRRPSARGQLPSINTHRSSSSDELDSVEAFGRVEEDLEVADAALLPLAEAPVPSDSSRKKGHNGLKVWTIFILLNMSAVIVTLCSSFFLCSNPKRWLGNIPKDGVPPLPLFDGGQEAKEGKGKAARLIELLLLLWVYPAAYFRRLLELRVAAEHHAT</sequence>
<keyword evidence="4" id="KW-1185">Reference proteome</keyword>
<evidence type="ECO:0000313" key="3">
    <source>
        <dbReference type="EMBL" id="TNN79344.1"/>
    </source>
</evidence>
<feature type="region of interest" description="Disordered" evidence="1">
    <location>
        <begin position="78"/>
        <end position="103"/>
    </location>
</feature>
<proteinExistence type="predicted"/>
<gene>
    <name evidence="3" type="ORF">EYF80_010368</name>
</gene>
<dbReference type="AlphaFoldDB" id="A0A4Z2IPG2"/>